<evidence type="ECO:0000313" key="2">
    <source>
        <dbReference type="EMBL" id="KZP12331.1"/>
    </source>
</evidence>
<feature type="compositionally biased region" description="Pro residues" evidence="1">
    <location>
        <begin position="241"/>
        <end position="253"/>
    </location>
</feature>
<dbReference type="EMBL" id="KV417649">
    <property type="protein sequence ID" value="KZP12331.1"/>
    <property type="molecule type" value="Genomic_DNA"/>
</dbReference>
<keyword evidence="3" id="KW-1185">Reference proteome</keyword>
<gene>
    <name evidence="2" type="ORF">FIBSPDRAFT_1050147</name>
</gene>
<dbReference type="AlphaFoldDB" id="A0A166B6N5"/>
<name>A0A166B6N5_9AGAM</name>
<accession>A0A166B6N5</accession>
<feature type="region of interest" description="Disordered" evidence="1">
    <location>
        <begin position="136"/>
        <end position="166"/>
    </location>
</feature>
<evidence type="ECO:0000313" key="3">
    <source>
        <dbReference type="Proteomes" id="UP000076532"/>
    </source>
</evidence>
<organism evidence="2 3">
    <name type="scientific">Athelia psychrophila</name>
    <dbReference type="NCBI Taxonomy" id="1759441"/>
    <lineage>
        <taxon>Eukaryota</taxon>
        <taxon>Fungi</taxon>
        <taxon>Dikarya</taxon>
        <taxon>Basidiomycota</taxon>
        <taxon>Agaricomycotina</taxon>
        <taxon>Agaricomycetes</taxon>
        <taxon>Agaricomycetidae</taxon>
        <taxon>Atheliales</taxon>
        <taxon>Atheliaceae</taxon>
        <taxon>Athelia</taxon>
    </lineage>
</organism>
<dbReference type="Gene3D" id="3.40.50.300">
    <property type="entry name" value="P-loop containing nucleotide triphosphate hydrolases"/>
    <property type="match status" value="1"/>
</dbReference>
<reference evidence="2 3" key="1">
    <citation type="journal article" date="2016" name="Mol. Biol. Evol.">
        <title>Comparative Genomics of Early-Diverging Mushroom-Forming Fungi Provides Insights into the Origins of Lignocellulose Decay Capabilities.</title>
        <authorList>
            <person name="Nagy L.G."/>
            <person name="Riley R."/>
            <person name="Tritt A."/>
            <person name="Adam C."/>
            <person name="Daum C."/>
            <person name="Floudas D."/>
            <person name="Sun H."/>
            <person name="Yadav J.S."/>
            <person name="Pangilinan J."/>
            <person name="Larsson K.H."/>
            <person name="Matsuura K."/>
            <person name="Barry K."/>
            <person name="Labutti K."/>
            <person name="Kuo R."/>
            <person name="Ohm R.A."/>
            <person name="Bhattacharya S.S."/>
            <person name="Shirouzu T."/>
            <person name="Yoshinaga Y."/>
            <person name="Martin F.M."/>
            <person name="Grigoriev I.V."/>
            <person name="Hibbett D.S."/>
        </authorList>
    </citation>
    <scope>NUCLEOTIDE SEQUENCE [LARGE SCALE GENOMIC DNA]</scope>
    <source>
        <strain evidence="2 3">CBS 109695</strain>
    </source>
</reference>
<sequence length="319" mass="34546">MQPRRRVKQELCTASISISQSHGGWRWTDSRPISSILLNGGAKELLLNETKDFLKSEKHSLRRGYLLHDVFGSRKSSVIHAVGGELELVIYTLSLSSSWISGGTLTTLMPRIPARYIVLLENLDAAFTRSITRDWDSTGTPGGDKTKDRDEDCNRPMASSSRSRRSRNVNTFSLSGLLNALDAPAFFLQRTRSHLVLIPTNSVGRSRYASVQALNSRVVAGGFFPPVCSSPRTGTTALPGPFAPVPSEPPATPPSHRRPHDQAAVQPDAHAPPQAAAAISTTDLAATKYAAVQAKVHEELGIVLAGKAPTLPMKPRTRS</sequence>
<feature type="compositionally biased region" description="Basic and acidic residues" evidence="1">
    <location>
        <begin position="144"/>
        <end position="154"/>
    </location>
</feature>
<protein>
    <submittedName>
        <fullName evidence="2">Uncharacterized protein</fullName>
    </submittedName>
</protein>
<feature type="region of interest" description="Disordered" evidence="1">
    <location>
        <begin position="235"/>
        <end position="279"/>
    </location>
</feature>
<dbReference type="InterPro" id="IPR050747">
    <property type="entry name" value="Mitochondrial_chaperone_BCS1"/>
</dbReference>
<dbReference type="InterPro" id="IPR027417">
    <property type="entry name" value="P-loop_NTPase"/>
</dbReference>
<dbReference type="STRING" id="436010.A0A166B6N5"/>
<evidence type="ECO:0000256" key="1">
    <source>
        <dbReference type="SAM" id="MobiDB-lite"/>
    </source>
</evidence>
<proteinExistence type="predicted"/>
<dbReference type="PANTHER" id="PTHR23070">
    <property type="entry name" value="BCS1 AAA-TYPE ATPASE"/>
    <property type="match status" value="1"/>
</dbReference>
<dbReference type="Proteomes" id="UP000076532">
    <property type="component" value="Unassembled WGS sequence"/>
</dbReference>
<feature type="compositionally biased region" description="Low complexity" evidence="1">
    <location>
        <begin position="262"/>
        <end position="279"/>
    </location>
</feature>
<dbReference type="OrthoDB" id="10251412at2759"/>